<name>A0A9N9QLZ6_9CUCU</name>
<keyword evidence="3" id="KW-1185">Reference proteome</keyword>
<dbReference type="AlphaFoldDB" id="A0A9N9QLZ6"/>
<dbReference type="Pfam" id="PF11901">
    <property type="entry name" value="DM9"/>
    <property type="match status" value="1"/>
</dbReference>
<dbReference type="SMART" id="SM00696">
    <property type="entry name" value="DM9"/>
    <property type="match status" value="1"/>
</dbReference>
<gene>
    <name evidence="2" type="ORF">CEUTPL_LOCUS5084</name>
</gene>
<dbReference type="PANTHER" id="PTHR31649">
    <property type="entry name" value="AGAP009604-PA"/>
    <property type="match status" value="1"/>
</dbReference>
<dbReference type="OrthoDB" id="6767006at2759"/>
<dbReference type="Proteomes" id="UP001152799">
    <property type="component" value="Chromosome 2"/>
</dbReference>
<sequence>MIRSITLVVFLLAYKSFCYQTDYYWKDYTGIIPDDAFIAGHDYNGENIYVGLVYLGAEGIIPATITPGEKNTYAAAGSDSVKSQNYIQILCNQHPGSLKWIPVNKTDFHFITMHKQLVRGGIQNSNWLHIGRINHQGSLIVGKIMSGRAPINDAFMSYVYNEDVKKANSFETLTFVNLEDNELIEPK</sequence>
<reference evidence="2" key="1">
    <citation type="submission" date="2022-01" db="EMBL/GenBank/DDBJ databases">
        <authorList>
            <person name="King R."/>
        </authorList>
    </citation>
    <scope>NUCLEOTIDE SEQUENCE</scope>
</reference>
<dbReference type="InterPro" id="IPR006616">
    <property type="entry name" value="DM9_repeat"/>
</dbReference>
<organism evidence="2 3">
    <name type="scientific">Ceutorhynchus assimilis</name>
    <name type="common">cabbage seed weevil</name>
    <dbReference type="NCBI Taxonomy" id="467358"/>
    <lineage>
        <taxon>Eukaryota</taxon>
        <taxon>Metazoa</taxon>
        <taxon>Ecdysozoa</taxon>
        <taxon>Arthropoda</taxon>
        <taxon>Hexapoda</taxon>
        <taxon>Insecta</taxon>
        <taxon>Pterygota</taxon>
        <taxon>Neoptera</taxon>
        <taxon>Endopterygota</taxon>
        <taxon>Coleoptera</taxon>
        <taxon>Polyphaga</taxon>
        <taxon>Cucujiformia</taxon>
        <taxon>Curculionidae</taxon>
        <taxon>Ceutorhynchinae</taxon>
        <taxon>Ceutorhynchus</taxon>
    </lineage>
</organism>
<dbReference type="PANTHER" id="PTHR31649:SF10">
    <property type="entry name" value="IP19903P-RELATED"/>
    <property type="match status" value="1"/>
</dbReference>
<evidence type="ECO:0000313" key="3">
    <source>
        <dbReference type="Proteomes" id="UP001152799"/>
    </source>
</evidence>
<feature type="chain" id="PRO_5040121096" evidence="1">
    <location>
        <begin position="19"/>
        <end position="187"/>
    </location>
</feature>
<keyword evidence="1" id="KW-0732">Signal</keyword>
<evidence type="ECO:0000313" key="2">
    <source>
        <dbReference type="EMBL" id="CAG9764444.1"/>
    </source>
</evidence>
<proteinExistence type="predicted"/>
<accession>A0A9N9QLZ6</accession>
<protein>
    <submittedName>
        <fullName evidence="2">Uncharacterized protein</fullName>
    </submittedName>
</protein>
<evidence type="ECO:0000256" key="1">
    <source>
        <dbReference type="SAM" id="SignalP"/>
    </source>
</evidence>
<feature type="signal peptide" evidence="1">
    <location>
        <begin position="1"/>
        <end position="18"/>
    </location>
</feature>
<dbReference type="EMBL" id="OU892278">
    <property type="protein sequence ID" value="CAG9764444.1"/>
    <property type="molecule type" value="Genomic_DNA"/>
</dbReference>